<evidence type="ECO:0000256" key="7">
    <source>
        <dbReference type="SAM" id="Phobius"/>
    </source>
</evidence>
<feature type="transmembrane region" description="Helical" evidence="7">
    <location>
        <begin position="356"/>
        <end position="376"/>
    </location>
</feature>
<feature type="transmembrane region" description="Helical" evidence="7">
    <location>
        <begin position="462"/>
        <end position="481"/>
    </location>
</feature>
<keyword evidence="3" id="KW-0813">Transport</keyword>
<comment type="similarity">
    <text evidence="2">Belongs to the major facilitator superfamily. Folate-biopterin transporter (TC 2.A.71) family.</text>
</comment>
<dbReference type="InterPro" id="IPR036259">
    <property type="entry name" value="MFS_trans_sf"/>
</dbReference>
<feature type="transmembrane region" description="Helical" evidence="7">
    <location>
        <begin position="134"/>
        <end position="154"/>
    </location>
</feature>
<dbReference type="Pfam" id="PF03092">
    <property type="entry name" value="BT1"/>
    <property type="match status" value="1"/>
</dbReference>
<evidence type="ECO:0000313" key="8">
    <source>
        <dbReference type="EMBL" id="CAK9271040.1"/>
    </source>
</evidence>
<keyword evidence="9" id="KW-1185">Reference proteome</keyword>
<protein>
    <recommendedName>
        <fullName evidence="10">Biopterin transport-related protein BT1</fullName>
    </recommendedName>
</protein>
<feature type="transmembrane region" description="Helical" evidence="7">
    <location>
        <begin position="424"/>
        <end position="450"/>
    </location>
</feature>
<keyword evidence="4 7" id="KW-0812">Transmembrane</keyword>
<evidence type="ECO:0000256" key="4">
    <source>
        <dbReference type="ARBA" id="ARBA00022692"/>
    </source>
</evidence>
<comment type="subcellular location">
    <subcellularLocation>
        <location evidence="1">Membrane</location>
        <topology evidence="1">Multi-pass membrane protein</topology>
    </subcellularLocation>
</comment>
<evidence type="ECO:0000256" key="1">
    <source>
        <dbReference type="ARBA" id="ARBA00004141"/>
    </source>
</evidence>
<gene>
    <name evidence="8" type="ORF">CSSPJE1EN1_LOCUS16518</name>
</gene>
<proteinExistence type="inferred from homology"/>
<feature type="transmembrane region" description="Helical" evidence="7">
    <location>
        <begin position="160"/>
        <end position="180"/>
    </location>
</feature>
<keyword evidence="5 7" id="KW-1133">Transmembrane helix</keyword>
<feature type="transmembrane region" description="Helical" evidence="7">
    <location>
        <begin position="294"/>
        <end position="313"/>
    </location>
</feature>
<feature type="transmembrane region" description="Helical" evidence="7">
    <location>
        <begin position="388"/>
        <end position="412"/>
    </location>
</feature>
<dbReference type="InterPro" id="IPR039309">
    <property type="entry name" value="BT1"/>
</dbReference>
<evidence type="ECO:0000256" key="5">
    <source>
        <dbReference type="ARBA" id="ARBA00022989"/>
    </source>
</evidence>
<reference evidence="8" key="1">
    <citation type="submission" date="2024-02" db="EMBL/GenBank/DDBJ databases">
        <authorList>
            <consortium name="ELIXIR-Norway"/>
            <consortium name="Elixir Norway"/>
        </authorList>
    </citation>
    <scope>NUCLEOTIDE SEQUENCE</scope>
</reference>
<accession>A0ABP0WW00</accession>
<keyword evidence="6 7" id="KW-0472">Membrane</keyword>
<evidence type="ECO:0000313" key="9">
    <source>
        <dbReference type="Proteomes" id="UP001497444"/>
    </source>
</evidence>
<dbReference type="NCBIfam" id="TIGR00788">
    <property type="entry name" value="fbt"/>
    <property type="match status" value="1"/>
</dbReference>
<dbReference type="InterPro" id="IPR004324">
    <property type="entry name" value="FBT"/>
</dbReference>
<dbReference type="Proteomes" id="UP001497444">
    <property type="component" value="Chromosome 3"/>
</dbReference>
<dbReference type="Gene3D" id="1.20.1250.20">
    <property type="entry name" value="MFS general substrate transporter like domains"/>
    <property type="match status" value="1"/>
</dbReference>
<evidence type="ECO:0000256" key="2">
    <source>
        <dbReference type="ARBA" id="ARBA00007015"/>
    </source>
</evidence>
<evidence type="ECO:0008006" key="10">
    <source>
        <dbReference type="Google" id="ProtNLM"/>
    </source>
</evidence>
<dbReference type="PANTHER" id="PTHR31585:SF2">
    <property type="entry name" value="FOLATE-BIOPTERIN TRANSPORTER 7-RELATED"/>
    <property type="match status" value="1"/>
</dbReference>
<dbReference type="SUPFAM" id="SSF103473">
    <property type="entry name" value="MFS general substrate transporter"/>
    <property type="match status" value="1"/>
</dbReference>
<organism evidence="8 9">
    <name type="scientific">Sphagnum jensenii</name>
    <dbReference type="NCBI Taxonomy" id="128206"/>
    <lineage>
        <taxon>Eukaryota</taxon>
        <taxon>Viridiplantae</taxon>
        <taxon>Streptophyta</taxon>
        <taxon>Embryophyta</taxon>
        <taxon>Bryophyta</taxon>
        <taxon>Sphagnophytina</taxon>
        <taxon>Sphagnopsida</taxon>
        <taxon>Sphagnales</taxon>
        <taxon>Sphagnaceae</taxon>
        <taxon>Sphagnum</taxon>
    </lineage>
</organism>
<evidence type="ECO:0000256" key="6">
    <source>
        <dbReference type="ARBA" id="ARBA00023136"/>
    </source>
</evidence>
<sequence length="502" mass="54996">MVVIVLGYCTQGFRCFPWLAMSYFFKDDLQVDPGTMQLLMSTANLPMVAKPIYGIISDSVYIKGAHRIPYLAFAGALQLLSWGLISLHADATSSVGVVTGILTITNMGAAISEVVNDALVAEAGKNKEGELQSFAWLALATGGLLGNLTGGFALQNITSQSMFSIFMILVGAQLLLCLSVSEVSFNLGLPEDTEPAVSQKDLDNVLREKNTCKQTFLQRGYASEDLSSLKRHFWEPAVADMVPQQVWNELYLKPLESAKTAMEGDGWKGPVSSMHQQVMLLKGLLQKPEILRPLLWFLSSSAIIPGLGSSMFFYQTQHLRLDPSVIGLAKVVGQLGLLAGSIYYNRFLKKVPLRKLFGSVQILWGLCMLSDILLVNRINVELGIPDEYFVLGASAFVEAIAQFKILPFMVLLAQLCPSGSEGSLFAFFMSAQCLAGMMSAYLGVGLASYLHISSGSFDELPLGIFIEAMFTMLPVLWINFIPEDFKEFEASTQASQHEEQVR</sequence>
<dbReference type="EMBL" id="OZ020098">
    <property type="protein sequence ID" value="CAK9271040.1"/>
    <property type="molecule type" value="Genomic_DNA"/>
</dbReference>
<dbReference type="CDD" id="cd17484">
    <property type="entry name" value="MFS_FBT"/>
    <property type="match status" value="1"/>
</dbReference>
<feature type="transmembrane region" description="Helical" evidence="7">
    <location>
        <begin position="325"/>
        <end position="344"/>
    </location>
</feature>
<name>A0ABP0WW00_9BRYO</name>
<evidence type="ECO:0000256" key="3">
    <source>
        <dbReference type="ARBA" id="ARBA00022448"/>
    </source>
</evidence>
<dbReference type="PANTHER" id="PTHR31585">
    <property type="entry name" value="FOLATE-BIOPTERIN TRANSPORTER 1, CHLOROPLASTIC"/>
    <property type="match status" value="1"/>
</dbReference>